<comment type="caution">
    <text evidence="3">The sequence shown here is derived from an EMBL/GenBank/DDBJ whole genome shotgun (WGS) entry which is preliminary data.</text>
</comment>
<dbReference type="Pfam" id="PF00437">
    <property type="entry name" value="T2SSE"/>
    <property type="match status" value="1"/>
</dbReference>
<comment type="similarity">
    <text evidence="1">Belongs to the GSP E family.</text>
</comment>
<feature type="domain" description="Bacterial type II secretion system protein E" evidence="2">
    <location>
        <begin position="10"/>
        <end position="108"/>
    </location>
</feature>
<dbReference type="GO" id="GO:0016887">
    <property type="term" value="F:ATP hydrolysis activity"/>
    <property type="evidence" value="ECO:0007669"/>
    <property type="project" value="InterPro"/>
</dbReference>
<dbReference type="InterPro" id="IPR001482">
    <property type="entry name" value="T2SS/T4SS_dom"/>
</dbReference>
<accession>A0A0F8Z6D1</accession>
<gene>
    <name evidence="3" type="ORF">LCGC14_2734310</name>
</gene>
<protein>
    <recommendedName>
        <fullName evidence="2">Bacterial type II secretion system protein E domain-containing protein</fullName>
    </recommendedName>
</protein>
<sequence length="187" mass="21082">QREVGRDVPSFARGVRDCLREDPDVIFVGEMRDREAATWTLTAAETGHLVFSTLHTRDARGTITRLLDMYPANQQDEVANQLALGLRYILSQKLLPRADGKGRVVAMEILNNSYALSNLIRQRKVEQIYSMLQTRTKDTPGERMMTLERSLAMLVRAGKVTPLEAEKWANDPNAFAGELQHLNESGQ</sequence>
<dbReference type="AlphaFoldDB" id="A0A0F8Z6D1"/>
<name>A0A0F8Z6D1_9ZZZZ</name>
<dbReference type="InterPro" id="IPR027417">
    <property type="entry name" value="P-loop_NTPase"/>
</dbReference>
<dbReference type="PANTHER" id="PTHR30486">
    <property type="entry name" value="TWITCHING MOTILITY PROTEIN PILT"/>
    <property type="match status" value="1"/>
</dbReference>
<feature type="non-terminal residue" evidence="3">
    <location>
        <position position="1"/>
    </location>
</feature>
<dbReference type="InterPro" id="IPR050921">
    <property type="entry name" value="T4SS_GSP_E_ATPase"/>
</dbReference>
<evidence type="ECO:0000313" key="3">
    <source>
        <dbReference type="EMBL" id="KKK89317.1"/>
    </source>
</evidence>
<dbReference type="EMBL" id="LAZR01049585">
    <property type="protein sequence ID" value="KKK89317.1"/>
    <property type="molecule type" value="Genomic_DNA"/>
</dbReference>
<evidence type="ECO:0000259" key="2">
    <source>
        <dbReference type="Pfam" id="PF00437"/>
    </source>
</evidence>
<organism evidence="3">
    <name type="scientific">marine sediment metagenome</name>
    <dbReference type="NCBI Taxonomy" id="412755"/>
    <lineage>
        <taxon>unclassified sequences</taxon>
        <taxon>metagenomes</taxon>
        <taxon>ecological metagenomes</taxon>
    </lineage>
</organism>
<reference evidence="3" key="1">
    <citation type="journal article" date="2015" name="Nature">
        <title>Complex archaea that bridge the gap between prokaryotes and eukaryotes.</title>
        <authorList>
            <person name="Spang A."/>
            <person name="Saw J.H."/>
            <person name="Jorgensen S.L."/>
            <person name="Zaremba-Niedzwiedzka K."/>
            <person name="Martijn J."/>
            <person name="Lind A.E."/>
            <person name="van Eijk R."/>
            <person name="Schleper C."/>
            <person name="Guy L."/>
            <person name="Ettema T.J."/>
        </authorList>
    </citation>
    <scope>NUCLEOTIDE SEQUENCE</scope>
</reference>
<dbReference type="Gene3D" id="3.40.50.300">
    <property type="entry name" value="P-loop containing nucleotide triphosphate hydrolases"/>
    <property type="match status" value="1"/>
</dbReference>
<proteinExistence type="inferred from homology"/>
<dbReference type="SUPFAM" id="SSF52540">
    <property type="entry name" value="P-loop containing nucleoside triphosphate hydrolases"/>
    <property type="match status" value="1"/>
</dbReference>
<evidence type="ECO:0000256" key="1">
    <source>
        <dbReference type="ARBA" id="ARBA00006611"/>
    </source>
</evidence>